<evidence type="ECO:0000256" key="14">
    <source>
        <dbReference type="HAMAP-Rule" id="MF_01452"/>
    </source>
</evidence>
<dbReference type="Pfam" id="PF21445">
    <property type="entry name" value="ADDB_N"/>
    <property type="match status" value="1"/>
</dbReference>
<dbReference type="SUPFAM" id="SSF52540">
    <property type="entry name" value="P-loop containing nucleoside triphosphate hydrolases"/>
    <property type="match status" value="1"/>
</dbReference>
<dbReference type="Gene3D" id="3.40.50.300">
    <property type="entry name" value="P-loop containing nucleotide triphosphate hydrolases"/>
    <property type="match status" value="4"/>
</dbReference>
<keyword evidence="3 14" id="KW-0479">Metal-binding</keyword>
<evidence type="ECO:0000313" key="17">
    <source>
        <dbReference type="Proteomes" id="UP001597541"/>
    </source>
</evidence>
<proteinExistence type="inferred from homology"/>
<dbReference type="InterPro" id="IPR027417">
    <property type="entry name" value="P-loop_NTPase"/>
</dbReference>
<dbReference type="RefSeq" id="WP_377602508.1">
    <property type="nucleotide sequence ID" value="NZ_JBHUME010000007.1"/>
</dbReference>
<dbReference type="HAMAP" id="MF_01452">
    <property type="entry name" value="AddB_type1"/>
    <property type="match status" value="1"/>
</dbReference>
<evidence type="ECO:0000256" key="13">
    <source>
        <dbReference type="ARBA" id="ARBA00023204"/>
    </source>
</evidence>
<dbReference type="Proteomes" id="UP001597541">
    <property type="component" value="Unassembled WGS sequence"/>
</dbReference>
<keyword evidence="10 14" id="KW-0408">Iron</keyword>
<dbReference type="NCBIfam" id="TIGR02773">
    <property type="entry name" value="addB_Gpos"/>
    <property type="match status" value="1"/>
</dbReference>
<dbReference type="InterPro" id="IPR049035">
    <property type="entry name" value="ADDB_N"/>
</dbReference>
<comment type="similarity">
    <text evidence="14">Belongs to the helicase family. AddB/RexB type 1 subfamily.</text>
</comment>
<dbReference type="PANTHER" id="PTHR30591:SF1">
    <property type="entry name" value="RECBCD ENZYME SUBUNIT RECC"/>
    <property type="match status" value="1"/>
</dbReference>
<accession>A0ABW5PCW9</accession>
<dbReference type="PROSITE" id="PS51217">
    <property type="entry name" value="UVRD_HELICASE_CTER"/>
    <property type="match status" value="1"/>
</dbReference>
<dbReference type="Gene3D" id="3.90.320.10">
    <property type="match status" value="1"/>
</dbReference>
<dbReference type="InterPro" id="IPR011604">
    <property type="entry name" value="PDDEXK-like_dom_sf"/>
</dbReference>
<comment type="function">
    <text evidence="14">The heterodimer acts as both an ATP-dependent DNA helicase and an ATP-dependent, dual-direction single-stranded exonuclease. Recognizes the chi site generating a DNA molecule suitable for the initiation of homologous recombination. The AddB subunit has 5' -&gt; 3' nuclease activity but not helicase activity.</text>
</comment>
<evidence type="ECO:0000256" key="7">
    <source>
        <dbReference type="ARBA" id="ARBA00022806"/>
    </source>
</evidence>
<evidence type="ECO:0000256" key="9">
    <source>
        <dbReference type="ARBA" id="ARBA00022840"/>
    </source>
</evidence>
<name>A0ABW5PCW9_9BACL</name>
<dbReference type="Gene3D" id="6.10.140.1030">
    <property type="match status" value="1"/>
</dbReference>
<evidence type="ECO:0000256" key="12">
    <source>
        <dbReference type="ARBA" id="ARBA00023125"/>
    </source>
</evidence>
<evidence type="ECO:0000256" key="4">
    <source>
        <dbReference type="ARBA" id="ARBA00022741"/>
    </source>
</evidence>
<feature type="binding site" evidence="14">
    <location>
        <position position="824"/>
    </location>
    <ligand>
        <name>[4Fe-4S] cluster</name>
        <dbReference type="ChEBI" id="CHEBI:49883"/>
    </ligand>
</feature>
<evidence type="ECO:0000313" key="16">
    <source>
        <dbReference type="EMBL" id="MFD2612734.1"/>
    </source>
</evidence>
<comment type="subunit">
    <text evidence="14">Heterodimer of AddA and AddB.</text>
</comment>
<dbReference type="EC" id="3.1.-.-" evidence="14"/>
<feature type="binding site" evidence="14">
    <location>
        <position position="1144"/>
    </location>
    <ligand>
        <name>[4Fe-4S] cluster</name>
        <dbReference type="ChEBI" id="CHEBI:49883"/>
    </ligand>
</feature>
<dbReference type="InterPro" id="IPR014140">
    <property type="entry name" value="DNA_helicase_suAddB"/>
</dbReference>
<feature type="domain" description="UvrD-like helicase C-terminal" evidence="15">
    <location>
        <begin position="283"/>
        <end position="607"/>
    </location>
</feature>
<evidence type="ECO:0000256" key="3">
    <source>
        <dbReference type="ARBA" id="ARBA00022723"/>
    </source>
</evidence>
<evidence type="ECO:0000256" key="10">
    <source>
        <dbReference type="ARBA" id="ARBA00023004"/>
    </source>
</evidence>
<keyword evidence="2 14" id="KW-0540">Nuclease</keyword>
<comment type="cofactor">
    <cofactor evidence="14">
        <name>Mg(2+)</name>
        <dbReference type="ChEBI" id="CHEBI:18420"/>
    </cofactor>
</comment>
<dbReference type="EMBL" id="JBHUME010000007">
    <property type="protein sequence ID" value="MFD2612734.1"/>
    <property type="molecule type" value="Genomic_DNA"/>
</dbReference>
<organism evidence="16 17">
    <name type="scientific">Paenibacillus gansuensis</name>
    <dbReference type="NCBI Taxonomy" id="306542"/>
    <lineage>
        <taxon>Bacteria</taxon>
        <taxon>Bacillati</taxon>
        <taxon>Bacillota</taxon>
        <taxon>Bacilli</taxon>
        <taxon>Bacillales</taxon>
        <taxon>Paenibacillaceae</taxon>
        <taxon>Paenibacillus</taxon>
    </lineage>
</organism>
<dbReference type="PANTHER" id="PTHR30591">
    <property type="entry name" value="RECBCD ENZYME SUBUNIT RECC"/>
    <property type="match status" value="1"/>
</dbReference>
<comment type="caution">
    <text evidence="16">The sequence shown here is derived from an EMBL/GenBank/DDBJ whole genome shotgun (WGS) entry which is preliminary data.</text>
</comment>
<reference evidence="17" key="1">
    <citation type="journal article" date="2019" name="Int. J. Syst. Evol. Microbiol.">
        <title>The Global Catalogue of Microorganisms (GCM) 10K type strain sequencing project: providing services to taxonomists for standard genome sequencing and annotation.</title>
        <authorList>
            <consortium name="The Broad Institute Genomics Platform"/>
            <consortium name="The Broad Institute Genome Sequencing Center for Infectious Disease"/>
            <person name="Wu L."/>
            <person name="Ma J."/>
        </authorList>
    </citation>
    <scope>NUCLEOTIDE SEQUENCE [LARGE SCALE GENOMIC DNA]</scope>
    <source>
        <strain evidence="17">KCTC 3950</strain>
    </source>
</reference>
<keyword evidence="4 14" id="KW-0547">Nucleotide-binding</keyword>
<keyword evidence="5 14" id="KW-0227">DNA damage</keyword>
<keyword evidence="8 14" id="KW-0269">Exonuclease</keyword>
<dbReference type="Pfam" id="PF12705">
    <property type="entry name" value="PDDEXK_1"/>
    <property type="match status" value="1"/>
</dbReference>
<keyword evidence="7 14" id="KW-0347">Helicase</keyword>
<sequence length="1187" mass="134845">MSLQFILGRAGSGKTRSMMDQIRDKLRSEADGSPMVLLVPEQATFQAEHELVQTPGLEGIIRVQALSFRRLAFRVMQEVGRSTLLHIDDTGKKMLLHKIIRRRAKELKVFAKGSGQTGFIDRVNDLYNEFKRYRIDGSGLASHLEENRGAFRKERMLQDKLHDLLLIYHDFELELGRHHIDSEDFLAILTEQAGDSEFLGEAEFWVDGFHGFTPQEFAVLDQLMRHARKVTIALTLDQPYGTGQKPHELDLFHPTASTMIRLMEIAEAGAVEVEKHIVLETSPPPRYERSPMLAHLERAFDRRSPYQGPSPIDPELNLYSAVHRRAEVEGAAREMLRLTREKGVRWREMAVLVRNLADYEELLATTLSDHEIPHFFDQKRTVLHHPLTELIRSALEVVNGYWRYDAVFRCVKTGLLPAYAETSPSPFAIHVEDEPFREQDITRRHLDELENYVLAFGIQGGRWTDERPWAYKLHRSLEDEPAAPTGRESAELARIDTVRRAVAAPLAAFERELKAAADARGMAEALYALLTRLGAAERLERWSDDAVAAGRPAKAREHRQLWGAVLDVLDQIVETMGEDKLTVEQFAGIVETGLESIRLSLVPPTLDQVLIGSMDRTRSGRVRHIFILGVNDGVVPARMSEDGVISEEEREKLADTGIVLAPGARRRMLDERFIIYTAMTAACDRLWVSYPLADEEGRTLLPSELIRRLKHLFPGLKERLLMGDPGGETETARQLDYISHPERALSYLIAQLREWKKGTAIEPVWWDVYNWFASRPEWKDKLRTLLRALFYANEAERLTEGTSRRLYGTHLKASVSRMERFMACPFNHFMSYGLRLQERRIYRLEAPDIGQLFHAALSMIAQNLMSKKESWGQLTAEQCRKQADEAVDVLAPRLQSEILLSSKRFAYISAKLKEIVGRASVVLGEHARRGSFEPLRLEMDFGPNAEVPPLSFRLENGCTMEIIGRIDRVDSAESEKGLLIRVIDYKSSQTALRLEEVYYGLALQLLTYLDVLITHAETWLGRPAMPAGALYFHVHNPLLQVSAAISPQEAEERLFKRFKMRGLVLADQETVRLMDNTLEKGHSSLLPLAIKADGQFYSSSSVMTGEQWDVLRKAVRGTIREIGTEITGGTVAIHPYRFGQKTPCTFCSYKPVCQFDQLIEGNGYQSLTKQGKDQLWALLHEKGAAET</sequence>
<feature type="binding site" evidence="14">
    <location>
        <position position="1147"/>
    </location>
    <ligand>
        <name>[4Fe-4S] cluster</name>
        <dbReference type="ChEBI" id="CHEBI:49883"/>
    </ligand>
</feature>
<keyword evidence="13 14" id="KW-0234">DNA repair</keyword>
<keyword evidence="11 14" id="KW-0411">Iron-sulfur</keyword>
<evidence type="ECO:0000256" key="6">
    <source>
        <dbReference type="ARBA" id="ARBA00022801"/>
    </source>
</evidence>
<feature type="binding site" evidence="14">
    <location>
        <position position="1153"/>
    </location>
    <ligand>
        <name>[4Fe-4S] cluster</name>
        <dbReference type="ChEBI" id="CHEBI:49883"/>
    </ligand>
</feature>
<evidence type="ECO:0000256" key="5">
    <source>
        <dbReference type="ARBA" id="ARBA00022763"/>
    </source>
</evidence>
<comment type="miscellaneous">
    <text evidence="14">Despite having conserved helicase domains, this subunit does not have helicase activity.</text>
</comment>
<dbReference type="InterPro" id="IPR014017">
    <property type="entry name" value="DNA_helicase_UvrD-like_C"/>
</dbReference>
<dbReference type="InterPro" id="IPR038726">
    <property type="entry name" value="PDDEXK_AddAB-type"/>
</dbReference>
<comment type="cofactor">
    <cofactor evidence="14">
        <name>[4Fe-4S] cluster</name>
        <dbReference type="ChEBI" id="CHEBI:49883"/>
    </cofactor>
    <text evidence="14">Binds 1 [4Fe-4S] cluster.</text>
</comment>
<evidence type="ECO:0000256" key="8">
    <source>
        <dbReference type="ARBA" id="ARBA00022839"/>
    </source>
</evidence>
<keyword evidence="9 14" id="KW-0067">ATP-binding</keyword>
<keyword evidence="17" id="KW-1185">Reference proteome</keyword>
<keyword evidence="12 14" id="KW-0238">DNA-binding</keyword>
<gene>
    <name evidence="14 16" type="primary">addB</name>
    <name evidence="16" type="ORF">ACFSUF_09905</name>
</gene>
<evidence type="ECO:0000256" key="1">
    <source>
        <dbReference type="ARBA" id="ARBA00022485"/>
    </source>
</evidence>
<dbReference type="GO" id="GO:0003678">
    <property type="term" value="F:DNA helicase activity"/>
    <property type="evidence" value="ECO:0007669"/>
    <property type="project" value="UniProtKB-EC"/>
</dbReference>
<protein>
    <recommendedName>
        <fullName evidence="14">ATP-dependent helicase/deoxyribonuclease subunit B</fullName>
        <ecNumber evidence="14">3.1.-.-</ecNumber>
    </recommendedName>
    <alternativeName>
        <fullName evidence="14">ATP-dependent helicase/nuclease subunit AddB</fullName>
    </alternativeName>
</protein>
<dbReference type="GO" id="GO:0016787">
    <property type="term" value="F:hydrolase activity"/>
    <property type="evidence" value="ECO:0007669"/>
    <property type="project" value="UniProtKB-KW"/>
</dbReference>
<evidence type="ECO:0000256" key="11">
    <source>
        <dbReference type="ARBA" id="ARBA00023014"/>
    </source>
</evidence>
<keyword evidence="6 14" id="KW-0378">Hydrolase</keyword>
<evidence type="ECO:0000259" key="15">
    <source>
        <dbReference type="PROSITE" id="PS51217"/>
    </source>
</evidence>
<evidence type="ECO:0000256" key="2">
    <source>
        <dbReference type="ARBA" id="ARBA00022722"/>
    </source>
</evidence>
<keyword evidence="1 14" id="KW-0004">4Fe-4S</keyword>